<evidence type="ECO:0008006" key="6">
    <source>
        <dbReference type="Google" id="ProtNLM"/>
    </source>
</evidence>
<dbReference type="KEGG" id="kng:KNAG_0B03210"/>
<dbReference type="SUPFAM" id="SSF50978">
    <property type="entry name" value="WD40 repeat-like"/>
    <property type="match status" value="1"/>
</dbReference>
<feature type="repeat" description="WD" evidence="3">
    <location>
        <begin position="245"/>
        <end position="279"/>
    </location>
</feature>
<reference evidence="4 5" key="1">
    <citation type="journal article" date="2011" name="Proc. Natl. Acad. Sci. U.S.A.">
        <title>Evolutionary erosion of yeast sex chromosomes by mating-type switching accidents.</title>
        <authorList>
            <person name="Gordon J.L."/>
            <person name="Armisen D."/>
            <person name="Proux-Wera E."/>
            <person name="Oheigeartaigh S.S."/>
            <person name="Byrne K.P."/>
            <person name="Wolfe K.H."/>
        </authorList>
    </citation>
    <scope>NUCLEOTIDE SEQUENCE [LARGE SCALE GENOMIC DNA]</scope>
    <source>
        <strain evidence="5">ATCC MYA-139 / BCRC 22969 / CBS 8797 / CCRC 22969 / KCTC 17520 / NBRC 10181 / NCYC 3082</strain>
    </source>
</reference>
<dbReference type="Proteomes" id="UP000006310">
    <property type="component" value="Chromosome 2"/>
</dbReference>
<keyword evidence="2" id="KW-0677">Repeat</keyword>
<sequence>MNNTEPLRLLDVSHDYISDICFDTEQSLIAVTAWDGSLSIYEYGNETEPVRLLQRIRHQYPLLSCCIIHINNTTQFFVGTVQGEVLRALCEEDRFVSIEENPAQLGIIRMLPWRSNCIIAGSWDGTILVLECSEFSATITAKKKLEGKILSMDCNSNYLILVLTGNKIEWCDLPLNRDGMGLLKRVDSPLKYQVRDIKLTPNSDGYVVSSIDGRVAVEYFEDSAKQFAFRCHRMNLTDVQFVFPVDTLGFEPNSDILYTGGSDGCISGWNLTTKRKIKQFAKFDENSVVKIAVNEGYICVATSDDSFKTNPTFSQDVDLQPSSLYLIKL</sequence>
<dbReference type="RefSeq" id="XP_022463008.1">
    <property type="nucleotide sequence ID" value="XM_022611617.1"/>
</dbReference>
<name>J7RV38_HUIN7</name>
<gene>
    <name evidence="4" type="primary">KNAG0B03210</name>
    <name evidence="4" type="ordered locus">KNAG_0B03210</name>
</gene>
<dbReference type="InterPro" id="IPR001680">
    <property type="entry name" value="WD40_rpt"/>
</dbReference>
<dbReference type="OMA" id="ENECKPK"/>
<dbReference type="GO" id="GO:0044774">
    <property type="term" value="P:mitotic DNA integrity checkpoint signaling"/>
    <property type="evidence" value="ECO:0007669"/>
    <property type="project" value="EnsemblFungi"/>
</dbReference>
<dbReference type="SMART" id="SM00320">
    <property type="entry name" value="WD40"/>
    <property type="match status" value="3"/>
</dbReference>
<evidence type="ECO:0000313" key="4">
    <source>
        <dbReference type="EMBL" id="CCK68762.1"/>
    </source>
</evidence>
<dbReference type="GO" id="GO:0033597">
    <property type="term" value="C:mitotic checkpoint complex"/>
    <property type="evidence" value="ECO:0007669"/>
    <property type="project" value="EnsemblFungi"/>
</dbReference>
<dbReference type="AlphaFoldDB" id="J7RV38"/>
<keyword evidence="1 3" id="KW-0853">WD repeat</keyword>
<dbReference type="GO" id="GO:0043130">
    <property type="term" value="F:ubiquitin binding"/>
    <property type="evidence" value="ECO:0007669"/>
    <property type="project" value="EnsemblFungi"/>
</dbReference>
<proteinExistence type="predicted"/>
<dbReference type="HOGENOM" id="CLU_038526_2_0_1"/>
<dbReference type="STRING" id="1071383.J7RV38"/>
<organism evidence="4 5">
    <name type="scientific">Huiozyma naganishii (strain ATCC MYA-139 / BCRC 22969 / CBS 8797 / KCTC 17520 / NBRC 10181 / NCYC 3082 / Yp74L-3)</name>
    <name type="common">Yeast</name>
    <name type="synonym">Kazachstania naganishii</name>
    <dbReference type="NCBI Taxonomy" id="1071383"/>
    <lineage>
        <taxon>Eukaryota</taxon>
        <taxon>Fungi</taxon>
        <taxon>Dikarya</taxon>
        <taxon>Ascomycota</taxon>
        <taxon>Saccharomycotina</taxon>
        <taxon>Saccharomycetes</taxon>
        <taxon>Saccharomycetales</taxon>
        <taxon>Saccharomycetaceae</taxon>
        <taxon>Huiozyma</taxon>
    </lineage>
</organism>
<dbReference type="GO" id="GO:0000776">
    <property type="term" value="C:kinetochore"/>
    <property type="evidence" value="ECO:0007669"/>
    <property type="project" value="EnsemblFungi"/>
</dbReference>
<evidence type="ECO:0000256" key="2">
    <source>
        <dbReference type="ARBA" id="ARBA00022737"/>
    </source>
</evidence>
<protein>
    <recommendedName>
        <fullName evidence="6">Anaphase-promoting complex subunit 4 WD40 domain-containing protein</fullName>
    </recommendedName>
</protein>
<dbReference type="EMBL" id="HE978315">
    <property type="protein sequence ID" value="CCK68762.1"/>
    <property type="molecule type" value="Genomic_DNA"/>
</dbReference>
<keyword evidence="5" id="KW-1185">Reference proteome</keyword>
<evidence type="ECO:0000313" key="5">
    <source>
        <dbReference type="Proteomes" id="UP000006310"/>
    </source>
</evidence>
<accession>J7RV38</accession>
<dbReference type="InterPro" id="IPR015943">
    <property type="entry name" value="WD40/YVTN_repeat-like_dom_sf"/>
</dbReference>
<dbReference type="OrthoDB" id="10262475at2759"/>
<evidence type="ECO:0000256" key="3">
    <source>
        <dbReference type="PROSITE-ProRule" id="PRU00221"/>
    </source>
</evidence>
<dbReference type="PROSITE" id="PS50082">
    <property type="entry name" value="WD_REPEATS_2"/>
    <property type="match status" value="1"/>
</dbReference>
<dbReference type="InterPro" id="IPR036322">
    <property type="entry name" value="WD40_repeat_dom_sf"/>
</dbReference>
<dbReference type="Gene3D" id="2.130.10.10">
    <property type="entry name" value="YVTN repeat-like/Quinoprotein amine dehydrogenase"/>
    <property type="match status" value="1"/>
</dbReference>
<dbReference type="GO" id="GO:1902499">
    <property type="term" value="P:positive regulation of protein autoubiquitination"/>
    <property type="evidence" value="ECO:0007669"/>
    <property type="project" value="EnsemblFungi"/>
</dbReference>
<dbReference type="PANTHER" id="PTHR10971">
    <property type="entry name" value="MRNA EXPORT FACTOR AND BUB3"/>
    <property type="match status" value="1"/>
</dbReference>
<dbReference type="eggNOG" id="KOG1036">
    <property type="taxonomic scope" value="Eukaryota"/>
</dbReference>
<dbReference type="Pfam" id="PF00400">
    <property type="entry name" value="WD40"/>
    <property type="match status" value="2"/>
</dbReference>
<dbReference type="GO" id="GO:0007094">
    <property type="term" value="P:mitotic spindle assembly checkpoint signaling"/>
    <property type="evidence" value="ECO:0007669"/>
    <property type="project" value="EnsemblFungi"/>
</dbReference>
<dbReference type="GO" id="GO:1990298">
    <property type="term" value="C:bub1-bub3 complex"/>
    <property type="evidence" value="ECO:0007669"/>
    <property type="project" value="EnsemblFungi"/>
</dbReference>
<dbReference type="GeneID" id="34524412"/>
<evidence type="ECO:0000256" key="1">
    <source>
        <dbReference type="ARBA" id="ARBA00022574"/>
    </source>
</evidence>
<reference evidence="5" key="2">
    <citation type="submission" date="2012-08" db="EMBL/GenBank/DDBJ databases">
        <title>Genome sequence of Kazachstania naganishii.</title>
        <authorList>
            <person name="Gordon J.L."/>
            <person name="Armisen D."/>
            <person name="Proux-Wera E."/>
            <person name="OhEigeartaigh S.S."/>
            <person name="Byrne K.P."/>
            <person name="Wolfe K.H."/>
        </authorList>
    </citation>
    <scope>NUCLEOTIDE SEQUENCE [LARGE SCALE GENOMIC DNA]</scope>
    <source>
        <strain evidence="5">ATCC MYA-139 / BCRC 22969 / CBS 8797 / CCRC 22969 / KCTC 17520 / NBRC 10181 / NCYC 3082</strain>
    </source>
</reference>